<evidence type="ECO:0000313" key="4">
    <source>
        <dbReference type="Proteomes" id="UP000626220"/>
    </source>
</evidence>
<dbReference type="PRINTS" id="PR00039">
    <property type="entry name" value="HTHLYSR"/>
</dbReference>
<evidence type="ECO:0000259" key="2">
    <source>
        <dbReference type="PROSITE" id="PS50931"/>
    </source>
</evidence>
<dbReference type="Pfam" id="PF00126">
    <property type="entry name" value="HTH_1"/>
    <property type="match status" value="1"/>
</dbReference>
<dbReference type="InterPro" id="IPR036390">
    <property type="entry name" value="WH_DNA-bd_sf"/>
</dbReference>
<protein>
    <recommendedName>
        <fullName evidence="2">HTH lysR-type domain-containing protein</fullName>
    </recommendedName>
</protein>
<organism evidence="3 4">
    <name type="scientific">Seohaeicola zhoushanensis</name>
    <dbReference type="NCBI Taxonomy" id="1569283"/>
    <lineage>
        <taxon>Bacteria</taxon>
        <taxon>Pseudomonadati</taxon>
        <taxon>Pseudomonadota</taxon>
        <taxon>Alphaproteobacteria</taxon>
        <taxon>Rhodobacterales</taxon>
        <taxon>Roseobacteraceae</taxon>
        <taxon>Seohaeicola</taxon>
    </lineage>
</organism>
<dbReference type="SUPFAM" id="SSF46785">
    <property type="entry name" value="Winged helix' DNA-binding domain"/>
    <property type="match status" value="1"/>
</dbReference>
<evidence type="ECO:0000256" key="1">
    <source>
        <dbReference type="ARBA" id="ARBA00009437"/>
    </source>
</evidence>
<dbReference type="GO" id="GO:0043565">
    <property type="term" value="F:sequence-specific DNA binding"/>
    <property type="evidence" value="ECO:0007669"/>
    <property type="project" value="TreeGrafter"/>
</dbReference>
<dbReference type="Gene3D" id="1.10.10.10">
    <property type="entry name" value="Winged helix-like DNA-binding domain superfamily/Winged helix DNA-binding domain"/>
    <property type="match status" value="1"/>
</dbReference>
<reference evidence="3" key="2">
    <citation type="submission" date="2020-09" db="EMBL/GenBank/DDBJ databases">
        <authorList>
            <person name="Sun Q."/>
            <person name="Kim S."/>
        </authorList>
    </citation>
    <scope>NUCLEOTIDE SEQUENCE</scope>
    <source>
        <strain evidence="3">KCTC 42650</strain>
    </source>
</reference>
<dbReference type="AlphaFoldDB" id="A0A8J3GXS3"/>
<keyword evidence="4" id="KW-1185">Reference proteome</keyword>
<evidence type="ECO:0000313" key="3">
    <source>
        <dbReference type="EMBL" id="GHF49703.1"/>
    </source>
</evidence>
<dbReference type="InterPro" id="IPR036388">
    <property type="entry name" value="WH-like_DNA-bd_sf"/>
</dbReference>
<dbReference type="InterPro" id="IPR058163">
    <property type="entry name" value="LysR-type_TF_proteobact-type"/>
</dbReference>
<dbReference type="PANTHER" id="PTHR30537:SF26">
    <property type="entry name" value="GLYCINE CLEAVAGE SYSTEM TRANSCRIPTIONAL ACTIVATOR"/>
    <property type="match status" value="1"/>
</dbReference>
<name>A0A8J3GXS3_9RHOB</name>
<sequence length="275" mass="29485">MARQIPHLIYLQAFEAAARHLSFTRAAEELNCTQAAISQRIRGLEQYFGRPLFLRKANGLELSQAGQAYLPGITQALDVVEASTRGLTGRRARQSLTVSAPISFLNLCLAPLLEGFLAGREETAVRLNGAIWTDPNVELADVSIAIAERGMMAPDTVDLGPARLVLAGATQAERRIEVQGKYPLWDLWGQSGETGATLRVDTAVTALDLVAAGIGRSVVYEPYALGARARGAGFELGPAVDVGHMLTVRANPDRPRSALAGEFIGWLSGHFPAVE</sequence>
<dbReference type="EMBL" id="BNCJ01000004">
    <property type="protein sequence ID" value="GHF49703.1"/>
    <property type="molecule type" value="Genomic_DNA"/>
</dbReference>
<dbReference type="PROSITE" id="PS50931">
    <property type="entry name" value="HTH_LYSR"/>
    <property type="match status" value="1"/>
</dbReference>
<accession>A0A8J3GXS3</accession>
<dbReference type="GO" id="GO:0003700">
    <property type="term" value="F:DNA-binding transcription factor activity"/>
    <property type="evidence" value="ECO:0007669"/>
    <property type="project" value="InterPro"/>
</dbReference>
<proteinExistence type="inferred from homology"/>
<dbReference type="SUPFAM" id="SSF53850">
    <property type="entry name" value="Periplasmic binding protein-like II"/>
    <property type="match status" value="1"/>
</dbReference>
<comment type="caution">
    <text evidence="3">The sequence shown here is derived from an EMBL/GenBank/DDBJ whole genome shotgun (WGS) entry which is preliminary data.</text>
</comment>
<dbReference type="RefSeq" id="WP_189680118.1">
    <property type="nucleotide sequence ID" value="NZ_BNCJ01000004.1"/>
</dbReference>
<dbReference type="Proteomes" id="UP000626220">
    <property type="component" value="Unassembled WGS sequence"/>
</dbReference>
<feature type="domain" description="HTH lysR-type" evidence="2">
    <location>
        <begin position="6"/>
        <end position="63"/>
    </location>
</feature>
<gene>
    <name evidence="3" type="ORF">GCM10017056_21920</name>
</gene>
<comment type="similarity">
    <text evidence="1">Belongs to the LysR transcriptional regulatory family.</text>
</comment>
<dbReference type="GO" id="GO:0006351">
    <property type="term" value="P:DNA-templated transcription"/>
    <property type="evidence" value="ECO:0007669"/>
    <property type="project" value="TreeGrafter"/>
</dbReference>
<reference evidence="3" key="1">
    <citation type="journal article" date="2014" name="Int. J. Syst. Evol. Microbiol.">
        <title>Complete genome sequence of Corynebacterium casei LMG S-19264T (=DSM 44701T), isolated from a smear-ripened cheese.</title>
        <authorList>
            <consortium name="US DOE Joint Genome Institute (JGI-PGF)"/>
            <person name="Walter F."/>
            <person name="Albersmeier A."/>
            <person name="Kalinowski J."/>
            <person name="Ruckert C."/>
        </authorList>
    </citation>
    <scope>NUCLEOTIDE SEQUENCE</scope>
    <source>
        <strain evidence="3">KCTC 42650</strain>
    </source>
</reference>
<dbReference type="InterPro" id="IPR000847">
    <property type="entry name" value="LysR_HTH_N"/>
</dbReference>
<dbReference type="PANTHER" id="PTHR30537">
    <property type="entry name" value="HTH-TYPE TRANSCRIPTIONAL REGULATOR"/>
    <property type="match status" value="1"/>
</dbReference>